<keyword evidence="1" id="KW-0805">Transcription regulation</keyword>
<gene>
    <name evidence="6" type="ORF">JMN32_15520</name>
</gene>
<dbReference type="SUPFAM" id="SSF46785">
    <property type="entry name" value="Winged helix' DNA-binding domain"/>
    <property type="match status" value="1"/>
</dbReference>
<evidence type="ECO:0000256" key="3">
    <source>
        <dbReference type="ARBA" id="ARBA00023163"/>
    </source>
</evidence>
<keyword evidence="7" id="KW-1185">Reference proteome</keyword>
<feature type="domain" description="HTH crp-type" evidence="5">
    <location>
        <begin position="131"/>
        <end position="203"/>
    </location>
</feature>
<protein>
    <submittedName>
        <fullName evidence="6">Crp/Fnr family transcriptional regulator</fullName>
    </submittedName>
</protein>
<dbReference type="GO" id="GO:0003700">
    <property type="term" value="F:DNA-binding transcription factor activity"/>
    <property type="evidence" value="ECO:0007669"/>
    <property type="project" value="TreeGrafter"/>
</dbReference>
<dbReference type="InterPro" id="IPR012318">
    <property type="entry name" value="HTH_CRP"/>
</dbReference>
<dbReference type="SMART" id="SM00100">
    <property type="entry name" value="cNMP"/>
    <property type="match status" value="1"/>
</dbReference>
<dbReference type="EMBL" id="JAEUGD010000053">
    <property type="protein sequence ID" value="MBL6447727.1"/>
    <property type="molecule type" value="Genomic_DNA"/>
</dbReference>
<organism evidence="6 7">
    <name type="scientific">Fulvivirga marina</name>
    <dbReference type="NCBI Taxonomy" id="2494733"/>
    <lineage>
        <taxon>Bacteria</taxon>
        <taxon>Pseudomonadati</taxon>
        <taxon>Bacteroidota</taxon>
        <taxon>Cytophagia</taxon>
        <taxon>Cytophagales</taxon>
        <taxon>Fulvivirgaceae</taxon>
        <taxon>Fulvivirga</taxon>
    </lineage>
</organism>
<proteinExistence type="predicted"/>
<evidence type="ECO:0000259" key="4">
    <source>
        <dbReference type="PROSITE" id="PS50042"/>
    </source>
</evidence>
<name>A0A937FZ82_9BACT</name>
<dbReference type="AlphaFoldDB" id="A0A937FZ82"/>
<dbReference type="Pfam" id="PF13545">
    <property type="entry name" value="HTH_Crp_2"/>
    <property type="match status" value="1"/>
</dbReference>
<keyword evidence="3" id="KW-0804">Transcription</keyword>
<dbReference type="Proteomes" id="UP000614216">
    <property type="component" value="Unassembled WGS sequence"/>
</dbReference>
<dbReference type="GO" id="GO:0003677">
    <property type="term" value="F:DNA binding"/>
    <property type="evidence" value="ECO:0007669"/>
    <property type="project" value="UniProtKB-KW"/>
</dbReference>
<dbReference type="SUPFAM" id="SSF51206">
    <property type="entry name" value="cAMP-binding domain-like"/>
    <property type="match status" value="1"/>
</dbReference>
<dbReference type="PANTHER" id="PTHR24567:SF28">
    <property type="entry name" value="LISTERIOLYSIN REGULATORY PROTEIN"/>
    <property type="match status" value="1"/>
</dbReference>
<dbReference type="InterPro" id="IPR050397">
    <property type="entry name" value="Env_Response_Regulators"/>
</dbReference>
<evidence type="ECO:0000256" key="2">
    <source>
        <dbReference type="ARBA" id="ARBA00023125"/>
    </source>
</evidence>
<evidence type="ECO:0000259" key="5">
    <source>
        <dbReference type="PROSITE" id="PS51063"/>
    </source>
</evidence>
<dbReference type="PROSITE" id="PS50042">
    <property type="entry name" value="CNMP_BINDING_3"/>
    <property type="match status" value="1"/>
</dbReference>
<dbReference type="InterPro" id="IPR036390">
    <property type="entry name" value="WH_DNA-bd_sf"/>
</dbReference>
<dbReference type="Pfam" id="PF00027">
    <property type="entry name" value="cNMP_binding"/>
    <property type="match status" value="1"/>
</dbReference>
<dbReference type="GO" id="GO:0005829">
    <property type="term" value="C:cytosol"/>
    <property type="evidence" value="ECO:0007669"/>
    <property type="project" value="TreeGrafter"/>
</dbReference>
<dbReference type="InterPro" id="IPR014710">
    <property type="entry name" value="RmlC-like_jellyroll"/>
</dbReference>
<feature type="domain" description="Cyclic nucleotide-binding" evidence="4">
    <location>
        <begin position="1"/>
        <end position="117"/>
    </location>
</feature>
<evidence type="ECO:0000256" key="1">
    <source>
        <dbReference type="ARBA" id="ARBA00023015"/>
    </source>
</evidence>
<sequence length="203" mass="23077">MVIDEGILESYGAKAISLKKNEVLFLEGSSALNYYQVAEGIVKMNNFSADGQEFIQGMFKDGESFGEPPLFGGFPYPANADAVIDSLIWKLPKENFIKLLKENFELHLKFCAILSKRLQFKAMMAKEISSYTPEHRVLTLIDYFKKKEDTESANNDYEVPFTRQQIADMTGLRVETVIRAIKALVAKKELQIIKRKVFRAYAA</sequence>
<comment type="caution">
    <text evidence="6">The sequence shown here is derived from an EMBL/GenBank/DDBJ whole genome shotgun (WGS) entry which is preliminary data.</text>
</comment>
<evidence type="ECO:0000313" key="7">
    <source>
        <dbReference type="Proteomes" id="UP000614216"/>
    </source>
</evidence>
<keyword evidence="2" id="KW-0238">DNA-binding</keyword>
<reference evidence="6" key="1">
    <citation type="submission" date="2021-01" db="EMBL/GenBank/DDBJ databases">
        <title>Fulvivirga kasyanovii gen. nov., sp nov., a novel member of the phylum Bacteroidetes isolated from seawater in a mussel farm.</title>
        <authorList>
            <person name="Zhao L.-H."/>
            <person name="Wang Z.-J."/>
        </authorList>
    </citation>
    <scope>NUCLEOTIDE SEQUENCE</scope>
    <source>
        <strain evidence="6">29W222</strain>
    </source>
</reference>
<evidence type="ECO:0000313" key="6">
    <source>
        <dbReference type="EMBL" id="MBL6447727.1"/>
    </source>
</evidence>
<accession>A0A937FZ82</accession>
<dbReference type="InterPro" id="IPR000595">
    <property type="entry name" value="cNMP-bd_dom"/>
</dbReference>
<dbReference type="CDD" id="cd00038">
    <property type="entry name" value="CAP_ED"/>
    <property type="match status" value="1"/>
</dbReference>
<dbReference type="PANTHER" id="PTHR24567">
    <property type="entry name" value="CRP FAMILY TRANSCRIPTIONAL REGULATORY PROTEIN"/>
    <property type="match status" value="1"/>
</dbReference>
<dbReference type="PROSITE" id="PS51063">
    <property type="entry name" value="HTH_CRP_2"/>
    <property type="match status" value="1"/>
</dbReference>
<dbReference type="RefSeq" id="WP_202857266.1">
    <property type="nucleotide sequence ID" value="NZ_JAEUGD010000053.1"/>
</dbReference>
<dbReference type="Gene3D" id="2.60.120.10">
    <property type="entry name" value="Jelly Rolls"/>
    <property type="match status" value="1"/>
</dbReference>
<dbReference type="InterPro" id="IPR018490">
    <property type="entry name" value="cNMP-bd_dom_sf"/>
</dbReference>